<dbReference type="PANTHER" id="PTHR36394">
    <property type="entry name" value="OS01G0277700 PROTEIN"/>
    <property type="match status" value="1"/>
</dbReference>
<name>A0A0B0EQX8_9BACT</name>
<feature type="transmembrane region" description="Helical" evidence="1">
    <location>
        <begin position="217"/>
        <end position="237"/>
    </location>
</feature>
<dbReference type="EMBL" id="JRYO01000075">
    <property type="protein sequence ID" value="KHE93080.1"/>
    <property type="molecule type" value="Genomic_DNA"/>
</dbReference>
<sequence>MHELTVITITAASIGLFHTLLGPDHYLPFIVMARARKWSLMKTTCITIACGIGHVLSSVVLGIIGIALGISLNKLGAIESFRGGLAAWLLIAFGLGYFIWGVFIARRNLPHKHWHAHGDVSMPIHKHKHKHSKDQLHIHKGEKAKNLTPWILFTIFVFGPCEPLIPLMIYPAAKSSIFGLVLVTGVFGVVTIATMLSIVILLSLGANLLPIGRLERYTHALAGATICICGVAIRFLGL</sequence>
<evidence type="ECO:0000313" key="3">
    <source>
        <dbReference type="Proteomes" id="UP000030652"/>
    </source>
</evidence>
<feature type="transmembrane region" description="Helical" evidence="1">
    <location>
        <begin position="6"/>
        <end position="23"/>
    </location>
</feature>
<feature type="transmembrane region" description="Helical" evidence="1">
    <location>
        <begin position="150"/>
        <end position="171"/>
    </location>
</feature>
<feature type="transmembrane region" description="Helical" evidence="1">
    <location>
        <begin position="177"/>
        <end position="205"/>
    </location>
</feature>
<comment type="caution">
    <text evidence="2">The sequence shown here is derived from an EMBL/GenBank/DDBJ whole genome shotgun (WGS) entry which is preliminary data.</text>
</comment>
<organism evidence="2 3">
    <name type="scientific">Candidatus Scalindua brodae</name>
    <dbReference type="NCBI Taxonomy" id="237368"/>
    <lineage>
        <taxon>Bacteria</taxon>
        <taxon>Pseudomonadati</taxon>
        <taxon>Planctomycetota</taxon>
        <taxon>Candidatus Brocadiia</taxon>
        <taxon>Candidatus Brocadiales</taxon>
        <taxon>Candidatus Scalinduaceae</taxon>
        <taxon>Candidatus Scalindua</taxon>
    </lineage>
</organism>
<reference evidence="2 3" key="1">
    <citation type="submission" date="2014-10" db="EMBL/GenBank/DDBJ databases">
        <title>Draft genome of anammox bacterium scalindua brodae, obtained using differential coverage binning of sequence data from two enrichment reactors.</title>
        <authorList>
            <person name="Speth D.R."/>
            <person name="Russ L."/>
            <person name="Kartal B."/>
            <person name="Op den Camp H.J."/>
            <person name="Dutilh B.E."/>
            <person name="Jetten M.S."/>
        </authorList>
    </citation>
    <scope>NUCLEOTIDE SEQUENCE [LARGE SCALE GENOMIC DNA]</scope>
    <source>
        <strain evidence="2">RU1</strain>
    </source>
</reference>
<dbReference type="eggNOG" id="COG2836">
    <property type="taxonomic scope" value="Bacteria"/>
</dbReference>
<keyword evidence="1" id="KW-0812">Transmembrane</keyword>
<keyword evidence="1" id="KW-1133">Transmembrane helix</keyword>
<accession>A0A0B0EQX8</accession>
<keyword evidence="1" id="KW-0472">Membrane</keyword>
<dbReference type="Proteomes" id="UP000030652">
    <property type="component" value="Unassembled WGS sequence"/>
</dbReference>
<dbReference type="PATRIC" id="fig|237368.3.peg.1270"/>
<dbReference type="PANTHER" id="PTHR36394:SF1">
    <property type="entry name" value="OS01G0277700 PROTEIN"/>
    <property type="match status" value="1"/>
</dbReference>
<proteinExistence type="predicted"/>
<evidence type="ECO:0000256" key="1">
    <source>
        <dbReference type="SAM" id="Phobius"/>
    </source>
</evidence>
<feature type="transmembrane region" description="Helical" evidence="1">
    <location>
        <begin position="44"/>
        <end position="70"/>
    </location>
</feature>
<feature type="transmembrane region" description="Helical" evidence="1">
    <location>
        <begin position="85"/>
        <end position="105"/>
    </location>
</feature>
<gene>
    <name evidence="2" type="ORF">SCABRO_01157</name>
</gene>
<evidence type="ECO:0000313" key="2">
    <source>
        <dbReference type="EMBL" id="KHE93080.1"/>
    </source>
</evidence>
<dbReference type="AlphaFoldDB" id="A0A0B0EQX8"/>
<protein>
    <submittedName>
        <fullName evidence="2">Uncharacterized protein</fullName>
    </submittedName>
</protein>